<dbReference type="Gene3D" id="3.40.50.720">
    <property type="entry name" value="NAD(P)-binding Rossmann-like Domain"/>
    <property type="match status" value="1"/>
</dbReference>
<organism evidence="3 4">
    <name type="scientific">Amycolatopsis acidiphila</name>
    <dbReference type="NCBI Taxonomy" id="715473"/>
    <lineage>
        <taxon>Bacteria</taxon>
        <taxon>Bacillati</taxon>
        <taxon>Actinomycetota</taxon>
        <taxon>Actinomycetes</taxon>
        <taxon>Pseudonocardiales</taxon>
        <taxon>Pseudonocardiaceae</taxon>
        <taxon>Amycolatopsis</taxon>
    </lineage>
</organism>
<dbReference type="OrthoDB" id="7064009at2"/>
<protein>
    <submittedName>
        <fullName evidence="3">3-(Cis-5,6-dihydroxycyclohexa-1, 3-dien-1-yl)propanoate dehydrogenase</fullName>
        <ecNumber evidence="3">1.3.1.87</ecNumber>
    </submittedName>
</protein>
<gene>
    <name evidence="3" type="primary">hcaB</name>
    <name evidence="3" type="ORF">FNH06_00300</name>
</gene>
<keyword evidence="2 3" id="KW-0560">Oxidoreductase</keyword>
<dbReference type="NCBIfam" id="NF004849">
    <property type="entry name" value="PRK06200.1"/>
    <property type="match status" value="1"/>
</dbReference>
<evidence type="ECO:0000256" key="1">
    <source>
        <dbReference type="ARBA" id="ARBA00006484"/>
    </source>
</evidence>
<accession>A0A558ANT1</accession>
<proteinExistence type="inferred from homology"/>
<evidence type="ECO:0000313" key="3">
    <source>
        <dbReference type="EMBL" id="TVT25916.1"/>
    </source>
</evidence>
<dbReference type="GO" id="GO:0018498">
    <property type="term" value="F:2,3-dihydroxy-2,3-dihydro-phenylpropionate dehydrogenase activity"/>
    <property type="evidence" value="ECO:0007669"/>
    <property type="project" value="UniProtKB-EC"/>
</dbReference>
<evidence type="ECO:0000313" key="4">
    <source>
        <dbReference type="Proteomes" id="UP000318578"/>
    </source>
</evidence>
<dbReference type="PRINTS" id="PR00081">
    <property type="entry name" value="GDHRDH"/>
</dbReference>
<reference evidence="3 4" key="1">
    <citation type="submission" date="2019-07" db="EMBL/GenBank/DDBJ databases">
        <title>New species of Amycolatopsis and Streptomyces.</title>
        <authorList>
            <person name="Duangmal K."/>
            <person name="Teo W.F.A."/>
            <person name="Lipun K."/>
        </authorList>
    </citation>
    <scope>NUCLEOTIDE SEQUENCE [LARGE SCALE GENOMIC DNA]</scope>
    <source>
        <strain evidence="3 4">JCM 30562</strain>
    </source>
</reference>
<dbReference type="PANTHER" id="PTHR43943">
    <property type="entry name" value="DEHYDROGENASE/REDUCTASE (SDR FAMILY) MEMBER 4"/>
    <property type="match status" value="1"/>
</dbReference>
<dbReference type="InterPro" id="IPR002347">
    <property type="entry name" value="SDR_fam"/>
</dbReference>
<comment type="similarity">
    <text evidence="1">Belongs to the short-chain dehydrogenases/reductases (SDR) family.</text>
</comment>
<evidence type="ECO:0000256" key="2">
    <source>
        <dbReference type="ARBA" id="ARBA00023002"/>
    </source>
</evidence>
<dbReference type="EC" id="1.3.1.87" evidence="3"/>
<dbReference type="AlphaFoldDB" id="A0A558ANT1"/>
<dbReference type="PANTHER" id="PTHR43943:SF17">
    <property type="entry name" value="3-PHENYLPROPIONATE-DIHYDRODIOL_CINNAMIC ACID-DIHYDRODIOL DEHYDROGENASE"/>
    <property type="match status" value="1"/>
</dbReference>
<keyword evidence="4" id="KW-1185">Reference proteome</keyword>
<dbReference type="RefSeq" id="WP_144631770.1">
    <property type="nucleotide sequence ID" value="NZ_BNAX01000008.1"/>
</dbReference>
<dbReference type="SUPFAM" id="SSF51735">
    <property type="entry name" value="NAD(P)-binding Rossmann-fold domains"/>
    <property type="match status" value="1"/>
</dbReference>
<name>A0A558ANT1_9PSEU</name>
<dbReference type="Pfam" id="PF00106">
    <property type="entry name" value="adh_short"/>
    <property type="match status" value="1"/>
</dbReference>
<comment type="caution">
    <text evidence="3">The sequence shown here is derived from an EMBL/GenBank/DDBJ whole genome shotgun (WGS) entry which is preliminary data.</text>
</comment>
<dbReference type="EMBL" id="VJZA01000001">
    <property type="protein sequence ID" value="TVT25916.1"/>
    <property type="molecule type" value="Genomic_DNA"/>
</dbReference>
<dbReference type="InterPro" id="IPR036291">
    <property type="entry name" value="NAD(P)-bd_dom_sf"/>
</dbReference>
<sequence length="260" mass="27182">MGWLSGQRALVVGGGSGIGRAVLSSFLEEGAQVATMERDPDKCAALRTELPECTVSQGDATTLTDTRRAVQAAAAGLGGLDCLVSCVGVFDFYRGLAELTEEQLSAGFDEIFRTNVLSQLLSVKVALPLLRASRGSVILTLSSSAFYPGRGGILYVASKFALRGAVISLAHELAPDVRVNGVAPGGTTNTRLRGLASLGEAEHEVVDGPGRTKDLEELTPLRLAMSSRDHTGSYVFLASARARGITGTFVHPDGGMSVRC</sequence>
<dbReference type="Proteomes" id="UP000318578">
    <property type="component" value="Unassembled WGS sequence"/>
</dbReference>